<dbReference type="SUPFAM" id="SSF52402">
    <property type="entry name" value="Adenine nucleotide alpha hydrolases-like"/>
    <property type="match status" value="1"/>
</dbReference>
<dbReference type="PANTHER" id="PTHR46100">
    <property type="entry name" value="IMP2'P"/>
    <property type="match status" value="1"/>
</dbReference>
<dbReference type="InterPro" id="IPR014729">
    <property type="entry name" value="Rossmann-like_a/b/a_fold"/>
</dbReference>
<gene>
    <name evidence="2" type="ORF">DPMN_108952</name>
</gene>
<evidence type="ECO:0000313" key="2">
    <source>
        <dbReference type="EMBL" id="KAH3835598.1"/>
    </source>
</evidence>
<accession>A0A9D4K9E7</accession>
<dbReference type="PRINTS" id="PR01438">
    <property type="entry name" value="UNVRSLSTRESS"/>
</dbReference>
<proteinExistence type="predicted"/>
<dbReference type="InterPro" id="IPR006016">
    <property type="entry name" value="UspA"/>
</dbReference>
<comment type="caution">
    <text evidence="2">The sequence shown here is derived from an EMBL/GenBank/DDBJ whole genome shotgun (WGS) entry which is preliminary data.</text>
</comment>
<dbReference type="EMBL" id="JAIWYP010000004">
    <property type="protein sequence ID" value="KAH3835598.1"/>
    <property type="molecule type" value="Genomic_DNA"/>
</dbReference>
<evidence type="ECO:0000313" key="3">
    <source>
        <dbReference type="Proteomes" id="UP000828390"/>
    </source>
</evidence>
<keyword evidence="3" id="KW-1185">Reference proteome</keyword>
<name>A0A9D4K9E7_DREPO</name>
<dbReference type="AlphaFoldDB" id="A0A9D4K9E7"/>
<reference evidence="2" key="1">
    <citation type="journal article" date="2019" name="bioRxiv">
        <title>The Genome of the Zebra Mussel, Dreissena polymorpha: A Resource for Invasive Species Research.</title>
        <authorList>
            <person name="McCartney M.A."/>
            <person name="Auch B."/>
            <person name="Kono T."/>
            <person name="Mallez S."/>
            <person name="Zhang Y."/>
            <person name="Obille A."/>
            <person name="Becker A."/>
            <person name="Abrahante J.E."/>
            <person name="Garbe J."/>
            <person name="Badalamenti J.P."/>
            <person name="Herman A."/>
            <person name="Mangelson H."/>
            <person name="Liachko I."/>
            <person name="Sullivan S."/>
            <person name="Sone E.D."/>
            <person name="Koren S."/>
            <person name="Silverstein K.A.T."/>
            <person name="Beckman K.B."/>
            <person name="Gohl D.M."/>
        </authorList>
    </citation>
    <scope>NUCLEOTIDE SEQUENCE</scope>
    <source>
        <strain evidence="2">Duluth1</strain>
        <tissue evidence="2">Whole animal</tissue>
    </source>
</reference>
<protein>
    <recommendedName>
        <fullName evidence="1">UspA domain-containing protein</fullName>
    </recommendedName>
</protein>
<dbReference type="InterPro" id="IPR006015">
    <property type="entry name" value="Universal_stress_UspA"/>
</dbReference>
<dbReference type="CDD" id="cd23659">
    <property type="entry name" value="USP_At3g01520-like"/>
    <property type="match status" value="1"/>
</dbReference>
<sequence length="171" mass="19694">MAEELAKKGRTILVAMDGSKHAIHAFEWYVQNVYTETDNVIIAHCAERRFPNPPSALIARTDLDTSRFEYRKNIQDMMKDYDDQVKEVFKTIDHLAKKYNIKHILEFYHEPPVVSIIMAAEKHNADMIISGSRGNGTIRRTILGSVSDYIVHHSNVPVCIVKHEDEHHKLN</sequence>
<dbReference type="Proteomes" id="UP000828390">
    <property type="component" value="Unassembled WGS sequence"/>
</dbReference>
<dbReference type="PANTHER" id="PTHR46100:SF4">
    <property type="entry name" value="USPA DOMAIN-CONTAINING PROTEIN"/>
    <property type="match status" value="1"/>
</dbReference>
<organism evidence="2 3">
    <name type="scientific">Dreissena polymorpha</name>
    <name type="common">Zebra mussel</name>
    <name type="synonym">Mytilus polymorpha</name>
    <dbReference type="NCBI Taxonomy" id="45954"/>
    <lineage>
        <taxon>Eukaryota</taxon>
        <taxon>Metazoa</taxon>
        <taxon>Spiralia</taxon>
        <taxon>Lophotrochozoa</taxon>
        <taxon>Mollusca</taxon>
        <taxon>Bivalvia</taxon>
        <taxon>Autobranchia</taxon>
        <taxon>Heteroconchia</taxon>
        <taxon>Euheterodonta</taxon>
        <taxon>Imparidentia</taxon>
        <taxon>Neoheterodontei</taxon>
        <taxon>Myida</taxon>
        <taxon>Dreissenoidea</taxon>
        <taxon>Dreissenidae</taxon>
        <taxon>Dreissena</taxon>
    </lineage>
</organism>
<dbReference type="Pfam" id="PF00582">
    <property type="entry name" value="Usp"/>
    <property type="match status" value="1"/>
</dbReference>
<feature type="domain" description="UspA" evidence="1">
    <location>
        <begin position="10"/>
        <end position="162"/>
    </location>
</feature>
<reference evidence="2" key="2">
    <citation type="submission" date="2020-11" db="EMBL/GenBank/DDBJ databases">
        <authorList>
            <person name="McCartney M.A."/>
            <person name="Auch B."/>
            <person name="Kono T."/>
            <person name="Mallez S."/>
            <person name="Becker A."/>
            <person name="Gohl D.M."/>
            <person name="Silverstein K.A.T."/>
            <person name="Koren S."/>
            <person name="Bechman K.B."/>
            <person name="Herman A."/>
            <person name="Abrahante J.E."/>
            <person name="Garbe J."/>
        </authorList>
    </citation>
    <scope>NUCLEOTIDE SEQUENCE</scope>
    <source>
        <strain evidence="2">Duluth1</strain>
        <tissue evidence="2">Whole animal</tissue>
    </source>
</reference>
<evidence type="ECO:0000259" key="1">
    <source>
        <dbReference type="Pfam" id="PF00582"/>
    </source>
</evidence>
<dbReference type="Gene3D" id="3.40.50.620">
    <property type="entry name" value="HUPs"/>
    <property type="match status" value="1"/>
</dbReference>